<feature type="domain" description="DUF5926" evidence="1">
    <location>
        <begin position="24"/>
        <end position="279"/>
    </location>
</feature>
<dbReference type="OrthoDB" id="5512013at2"/>
<proteinExistence type="predicted"/>
<keyword evidence="3" id="KW-1185">Reference proteome</keyword>
<evidence type="ECO:0000313" key="2">
    <source>
        <dbReference type="EMBL" id="KAA1395782.1"/>
    </source>
</evidence>
<gene>
    <name evidence="2" type="ORF">ESP70_016725</name>
</gene>
<accession>A0A5M4FD08</accession>
<evidence type="ECO:0000313" key="3">
    <source>
        <dbReference type="Proteomes" id="UP000380867"/>
    </source>
</evidence>
<dbReference type="Proteomes" id="UP000380867">
    <property type="component" value="Unassembled WGS sequence"/>
</dbReference>
<comment type="caution">
    <text evidence="2">The sequence shown here is derived from an EMBL/GenBank/DDBJ whole genome shotgun (WGS) entry which is preliminary data.</text>
</comment>
<dbReference type="GO" id="GO:0016853">
    <property type="term" value="F:isomerase activity"/>
    <property type="evidence" value="ECO:0007669"/>
    <property type="project" value="UniProtKB-KW"/>
</dbReference>
<dbReference type="EMBL" id="SDPQ02000003">
    <property type="protein sequence ID" value="KAA1395782.1"/>
    <property type="molecule type" value="Genomic_DNA"/>
</dbReference>
<dbReference type="AlphaFoldDB" id="A0A5M4FD08"/>
<protein>
    <submittedName>
        <fullName evidence="2">Topoisomerase II</fullName>
    </submittedName>
</protein>
<name>A0A5M4FD08_9ACTN</name>
<dbReference type="InterPro" id="IPR045970">
    <property type="entry name" value="DUF5926"/>
</dbReference>
<sequence>MGKKSRLKNKAAKKERMPFVARTFEGLPNEADWIALREFVPSATATITLASGQTVRICSLLPGNGAGIVRPDGEIWVGLQVAHNFGDISRDLAYVVETALEIEPGQPVRMTEPGVGPRLQDLIDPSSSFDVAVHEGFDYWVEGTDDRPETAELLAEANETIAPTVRLESVDSAYWTEMGPQRFLRWVMTDDETPLLDALARLKVRGEETLGEGTKLIGHFRAHGRLVPVWEFEASAADLEKPALEFRARLDAALADDSPLTSEQRSARAALLSGQVQIR</sequence>
<dbReference type="RefSeq" id="WP_149690432.1">
    <property type="nucleotide sequence ID" value="NZ_SDPQ02000003.1"/>
</dbReference>
<organism evidence="2 3">
    <name type="scientific">Aeromicrobium ginsengisoli</name>
    <dbReference type="NCBI Taxonomy" id="363867"/>
    <lineage>
        <taxon>Bacteria</taxon>
        <taxon>Bacillati</taxon>
        <taxon>Actinomycetota</taxon>
        <taxon>Actinomycetes</taxon>
        <taxon>Propionibacteriales</taxon>
        <taxon>Nocardioidaceae</taxon>
        <taxon>Aeromicrobium</taxon>
    </lineage>
</organism>
<dbReference type="Pfam" id="PF19348">
    <property type="entry name" value="DUF5926"/>
    <property type="match status" value="1"/>
</dbReference>
<evidence type="ECO:0000259" key="1">
    <source>
        <dbReference type="Pfam" id="PF19348"/>
    </source>
</evidence>
<reference evidence="2" key="1">
    <citation type="submission" date="2019-09" db="EMBL/GenBank/DDBJ databases">
        <authorList>
            <person name="Li J."/>
        </authorList>
    </citation>
    <scope>NUCLEOTIDE SEQUENCE [LARGE SCALE GENOMIC DNA]</scope>
    <source>
        <strain evidence="2">JCM 14732</strain>
    </source>
</reference>